<dbReference type="PANTHER" id="PTHR47331">
    <property type="entry name" value="PHD-TYPE DOMAIN-CONTAINING PROTEIN"/>
    <property type="match status" value="1"/>
</dbReference>
<dbReference type="InterPro" id="IPR005312">
    <property type="entry name" value="DUF1759"/>
</dbReference>
<dbReference type="Pfam" id="PF05380">
    <property type="entry name" value="Peptidase_A17"/>
    <property type="match status" value="1"/>
</dbReference>
<organism evidence="4 5">
    <name type="scientific">Ancylostoma caninum</name>
    <name type="common">Dog hookworm</name>
    <dbReference type="NCBI Taxonomy" id="29170"/>
    <lineage>
        <taxon>Eukaryota</taxon>
        <taxon>Metazoa</taxon>
        <taxon>Ecdysozoa</taxon>
        <taxon>Nematoda</taxon>
        <taxon>Chromadorea</taxon>
        <taxon>Rhabditida</taxon>
        <taxon>Rhabditina</taxon>
        <taxon>Rhabditomorpha</taxon>
        <taxon>Strongyloidea</taxon>
        <taxon>Ancylostomatidae</taxon>
        <taxon>Ancylostomatinae</taxon>
        <taxon>Ancylostoma</taxon>
    </lineage>
</organism>
<reference evidence="4 5" key="1">
    <citation type="submission" date="2014-10" db="EMBL/GenBank/DDBJ databases">
        <title>Draft genome of the hookworm Ancylostoma caninum.</title>
        <authorList>
            <person name="Mitreva M."/>
        </authorList>
    </citation>
    <scope>NUCLEOTIDE SEQUENCE [LARGE SCALE GENOMIC DNA]</scope>
    <source>
        <strain evidence="4 5">Baltimore</strain>
    </source>
</reference>
<dbReference type="STRING" id="29170.A0A368FV72"/>
<dbReference type="InterPro" id="IPR040676">
    <property type="entry name" value="DUF5641"/>
</dbReference>
<keyword evidence="5" id="KW-1185">Reference proteome</keyword>
<evidence type="ECO:0000259" key="3">
    <source>
        <dbReference type="PROSITE" id="PS50994"/>
    </source>
</evidence>
<dbReference type="Proteomes" id="UP000252519">
    <property type="component" value="Unassembled WGS sequence"/>
</dbReference>
<feature type="compositionally biased region" description="Basic and acidic residues" evidence="1">
    <location>
        <begin position="138"/>
        <end position="150"/>
    </location>
</feature>
<comment type="caution">
    <text evidence="4">The sequence shown here is derived from an EMBL/GenBank/DDBJ whole genome shotgun (WGS) entry which is preliminary data.</text>
</comment>
<feature type="compositionally biased region" description="Polar residues" evidence="1">
    <location>
        <begin position="153"/>
        <end position="167"/>
    </location>
</feature>
<dbReference type="Gene3D" id="2.60.40.3770">
    <property type="match status" value="1"/>
</dbReference>
<dbReference type="OrthoDB" id="5862305at2759"/>
<dbReference type="Pfam" id="PF03564">
    <property type="entry name" value="DUF1759"/>
    <property type="match status" value="1"/>
</dbReference>
<dbReference type="InterPro" id="IPR012337">
    <property type="entry name" value="RNaseH-like_sf"/>
</dbReference>
<proteinExistence type="predicted"/>
<protein>
    <submittedName>
        <fullName evidence="4">Zinc knuckle</fullName>
    </submittedName>
</protein>
<evidence type="ECO:0000313" key="4">
    <source>
        <dbReference type="EMBL" id="RCN35992.1"/>
    </source>
</evidence>
<dbReference type="Pfam" id="PF05585">
    <property type="entry name" value="DUF1758"/>
    <property type="match status" value="1"/>
</dbReference>
<dbReference type="InterPro" id="IPR008737">
    <property type="entry name" value="DUF1758"/>
</dbReference>
<feature type="region of interest" description="Disordered" evidence="1">
    <location>
        <begin position="138"/>
        <end position="167"/>
    </location>
</feature>
<dbReference type="InterPro" id="IPR009878">
    <property type="entry name" value="Phlebovirus_G2_fusion"/>
</dbReference>
<name>A0A368FV72_ANCCA</name>
<evidence type="ECO:0000313" key="5">
    <source>
        <dbReference type="Proteomes" id="UP000252519"/>
    </source>
</evidence>
<feature type="compositionally biased region" description="Polar residues" evidence="1">
    <location>
        <begin position="1673"/>
        <end position="1685"/>
    </location>
</feature>
<feature type="transmembrane region" description="Helical" evidence="2">
    <location>
        <begin position="2593"/>
        <end position="2615"/>
    </location>
</feature>
<dbReference type="GO" id="GO:0008270">
    <property type="term" value="F:zinc ion binding"/>
    <property type="evidence" value="ECO:0007669"/>
    <property type="project" value="InterPro"/>
</dbReference>
<dbReference type="GO" id="GO:0003676">
    <property type="term" value="F:nucleic acid binding"/>
    <property type="evidence" value="ECO:0007669"/>
    <property type="project" value="InterPro"/>
</dbReference>
<dbReference type="SMART" id="SM00343">
    <property type="entry name" value="ZnF_C2HC"/>
    <property type="match status" value="2"/>
</dbReference>
<feature type="region of interest" description="Disordered" evidence="1">
    <location>
        <begin position="1669"/>
        <end position="1694"/>
    </location>
</feature>
<evidence type="ECO:0000256" key="1">
    <source>
        <dbReference type="SAM" id="MobiDB-lite"/>
    </source>
</evidence>
<dbReference type="EMBL" id="JOJR01000602">
    <property type="protein sequence ID" value="RCN35992.1"/>
    <property type="molecule type" value="Genomic_DNA"/>
</dbReference>
<dbReference type="Gene3D" id="2.60.98.50">
    <property type="match status" value="1"/>
</dbReference>
<dbReference type="GO" id="GO:0015074">
    <property type="term" value="P:DNA integration"/>
    <property type="evidence" value="ECO:0007669"/>
    <property type="project" value="InterPro"/>
</dbReference>
<dbReference type="Gene3D" id="3.30.420.10">
    <property type="entry name" value="Ribonuclease H-like superfamily/Ribonuclease H"/>
    <property type="match status" value="1"/>
</dbReference>
<dbReference type="Pfam" id="PF18701">
    <property type="entry name" value="DUF5641"/>
    <property type="match status" value="1"/>
</dbReference>
<keyword evidence="2" id="KW-1133">Transmembrane helix</keyword>
<feature type="domain" description="Integrase catalytic" evidence="3">
    <location>
        <begin position="1351"/>
        <end position="1538"/>
    </location>
</feature>
<dbReference type="SUPFAM" id="SSF53098">
    <property type="entry name" value="Ribonuclease H-like"/>
    <property type="match status" value="1"/>
</dbReference>
<gene>
    <name evidence="4" type="ORF">ANCCAN_18137</name>
</gene>
<evidence type="ECO:0000256" key="2">
    <source>
        <dbReference type="SAM" id="Phobius"/>
    </source>
</evidence>
<dbReference type="InterPro" id="IPR036397">
    <property type="entry name" value="RNaseH_sf"/>
</dbReference>
<dbReference type="InterPro" id="IPR001878">
    <property type="entry name" value="Znf_CCHC"/>
</dbReference>
<dbReference type="InterPro" id="IPR008042">
    <property type="entry name" value="Retrotrans_Pao"/>
</dbReference>
<keyword evidence="2" id="KW-0472">Membrane</keyword>
<dbReference type="PANTHER" id="PTHR47331:SF4">
    <property type="entry name" value="PEPTIDASE S1 DOMAIN-CONTAINING PROTEIN"/>
    <property type="match status" value="1"/>
</dbReference>
<dbReference type="PROSITE" id="PS50994">
    <property type="entry name" value="INTEGRASE"/>
    <property type="match status" value="1"/>
</dbReference>
<dbReference type="InterPro" id="IPR001584">
    <property type="entry name" value="Integrase_cat-core"/>
</dbReference>
<accession>A0A368FV72</accession>
<dbReference type="Pfam" id="PF07245">
    <property type="entry name" value="Phlebovirus_G2"/>
    <property type="match status" value="1"/>
</dbReference>
<keyword evidence="2" id="KW-0812">Transmembrane</keyword>
<sequence length="2628" mass="298701">MFNSGKTRRHIGILKKRLLQQRNNIKDILQEYGIQEKNPVFSSLNNDEIYDFKNELLEAHQQLLRSYTKIQELHMEWSAVRITDKKEEETYNEYINTYGDYSSTVQQAVDTLDNNDELFNAIDVELSQRHLPVEARKDDLSTVNPRHDADASVQHSTIPPNKAAKTSQVSIQPMDTMNFVDASILSRLDLPTFDGNLLEFPEFFARFSALIGSKKQLDDTTKFSLLKSCLKGRALQSIHGLALTANNYAIALDILKSRYDDKVTIRHILFSQLANLPPCDPEGRHLQSLYNKMYSLTRQFCVYEDDSKEVALGAILLNKLPRHIRSKIYDKTGNAHNLTPSELLQVLTSIVHKEATLQEIDYHCKQTSRSYEEGYFGLHKSHNRLSSSTQFRRSPTHHGGYSSSNFKVRQCSFCKSTQHNSLTCTKFDTPQLRIQVIKDKKLCFNCLSSRHRTKECPSKSLCQVCSKRHHTSICLRRANIQEFQKRHQTMSATKMQSPLRTTATKGQTEKGQVYFANNSISDAITHQVHFAQNSTPGASALSDDDSRKQNELVASIQDDQQATSKTVLMMCVEVQVFNPDNPSKSTKTIAFLDSGSSKSYITSELAKSLELPEGERREISMYTFGSLSPLPLPTTMHTIGIYTNQRMRYLSVKALETLTNELRIATVNEATCEVQALTTISKKPSLLIGSDYFWDVLLFEEFYVKTLSNGYRLGDIVTGQPLQPNVDYCYNSFAVSNKNLDKLVNRFWELESEGIFDAPKHSDDDECMRKFSETTYFDKKEGRYIVQLPFKGKQEDLPDNIQLAYARLKQNVKSLRLRPAQSILRNTYVDNIFYGVDNIEEGKQFYQQSKELFQQAGMNLRQYVSNSTELNQFLSEQENSDVSTNIKILGISWNISEDSLCIKLPTVFTDNIWTKRKILKAIASTYDPLGWCSPVLFSSKVFLQSLWKENLGWDESLPAELTNKWKALTSKWITMKFVAPRRIISGTRALFEVHVFTDASILGYCATAYLVEISNVHKSTLLMSKTRLSPLKAPLTIPRLELSAIAMGSHLLKHICANLDLPISKTVIWSDSSVALSWIKNEKELPVFIRNRVRTIKENAPNSDLRYVPGNDNPADIGSRGTTPQELMSLKLWWEGPTFLLQPTDKWPTDITSDPTMEAYHAEEDQTSSTATEDFINTKRFSTWIKLHRTVYYVLLFLTKTSTRAKQHFGNNRSALFNKAETILFRLAQKQNPPSEEVKTQLQLYHCNNSALWKSRGRITNADMPAQTITPVFLPRENYVTSLYILHSHQGNNHSGINQTLCELRRNVWIPKGRMTVKKALHNLCYYCRRYKAQPFSLPEFPAHPPRRVRKPNFPFENIGMDYAGPLFYKNDDNSTSKYWILLITCLNTRAIYVDLLKDMTAKTLLHALRRFFASTAYPKWILCDNAKTFKSIDELQSSYKFEDDNDPDIIDYCAQRRIEFKFIPSLSPWQGGLYEKMVHIFKVSFKHSLQNRLLKFEELQTIAKETETIVNQRPLTYMTEDDEIIPLRPIDFLRPWTNLSSPRTEEYTDEWKPTTQTRDQLMEEWRTINDLLTRFWRRWSSEYLTNLREQHRVTHPHPRCINESQPKAGDIVLIQEKSLERGQWKIGRLVSSTDNFQRSATVSLPSRRTITRPINMLCKLELGDMPEKKENAQQNEETAQPSHPQNEHPMLTRSKTSKGNIKHFLALALAFSTFNALLADTRCPAEINTPKTIVYATNCVSKGIAIAKLDEKKKLCWFPLSCPIGSIRIPLPFRQNQGMCGPECRCPPWATSCSFSSSPRQKNSKISNVPFTIASYRPEHVCSFSPSENCDKRRKIDKFNQVQLYDDTLLVVEQLHIIIKDYIDANDFLCFDVNGTQQAAITPYTGTSYFCNKNNCDDNAELFCTFGTPSAILATPEGEESLLVKAWGVTTKEYYGHLSPETSHPSISTICTKGGIHISVTSPTTAIEACINNYCQFISNPSDSNIVFPITLVAFNYKVEVSAWKDGKLIYQQGIECQASPVCELIECSLCLELIYNPNCWSRTQIVMTASFLFAAILTLCILHPILRLLSILTRISTLVFRRTIQKVFWKVIRKPKDFAVYTGNRRNLLLAIIFAITITPTQHCSEVISVTASEETCIQNKNNNTCTFNQASVVTLQPLNQEMCLLLKNNNNSYAGMITIRVKGLYFTCKRKVEFFTRDHHFYSESVHRCRFAGSCNTGTCDKIKPTDKLPELSNTANKHPGYTFCAASCGCLTCSGCFFCLTSCLFYRYYAYPESPTVYTVFNCPLWEFTVDVHITIQKNGHSEGAHLVLHPAKTTRWNNIRLSLIAAMIPQMPILSSTFVTDGNAIAITKPATSGQLIPNTIGQLQCLTYEDAKHFKCSFPSNACVCSAATNQAVCTCSHGSISEVFKKTPLPQLTKNVMIYQKDNEVIAKTKVGTAIQLHLVTEDLKMVSTRLNTTCSIVTSELSGCYDCLAGAQISIACKSDKGDVTAEVHCGNQLQIAICTPTGHINRLILNFNSSKIRESCTLSCPGGTMSFEVTGELSYFNDGVLHQQQGVANRFSDISLALPSFNRVFELLRKTLNNIASPIFLLKTSFILMIFIPISTLLLRLVDACQRARTHKKLI</sequence>